<dbReference type="RefSeq" id="WP_015405035.1">
    <property type="nucleotide sequence ID" value="NC_020304.1"/>
</dbReference>
<reference evidence="2" key="1">
    <citation type="journal article" date="2013" name="Stand. Genomic Sci.">
        <title>Complete genome sequence of Desulfocapsa sulfexigens, a marine deltaproteobacterium specialized in disproportionating inorganic sulfur compounds.</title>
        <authorList>
            <person name="Finster K.W."/>
            <person name="Kjeldsen K.U."/>
            <person name="Kube M."/>
            <person name="Reinhardt R."/>
            <person name="Mussmann M."/>
            <person name="Amann R."/>
            <person name="Schreiber L."/>
        </authorList>
    </citation>
    <scope>NUCLEOTIDE SEQUENCE [LARGE SCALE GENOMIC DNA]</scope>
    <source>
        <strain evidence="2">DSM 10523 / SB164P1</strain>
    </source>
</reference>
<dbReference type="Proteomes" id="UP000011721">
    <property type="component" value="Chromosome"/>
</dbReference>
<dbReference type="Pfam" id="PF02593">
    <property type="entry name" value="DUF166"/>
    <property type="match status" value="1"/>
</dbReference>
<keyword evidence="2" id="KW-1185">Reference proteome</keyword>
<dbReference type="EMBL" id="CP003985">
    <property type="protein sequence ID" value="AGF79349.1"/>
    <property type="molecule type" value="Genomic_DNA"/>
</dbReference>
<proteinExistence type="predicted"/>
<dbReference type="STRING" id="1167006.UWK_02818"/>
<accession>M1NIF1</accession>
<dbReference type="AlphaFoldDB" id="M1NIF1"/>
<gene>
    <name evidence="1" type="ordered locus">UWK_02818</name>
</gene>
<dbReference type="HOGENOM" id="CLU_110109_0_0_7"/>
<evidence type="ECO:0000313" key="2">
    <source>
        <dbReference type="Proteomes" id="UP000011721"/>
    </source>
</evidence>
<dbReference type="InterPro" id="IPR003745">
    <property type="entry name" value="DUF166"/>
</dbReference>
<dbReference type="NCBIfam" id="NF041372">
    <property type="entry name" value="DUF166_seleno"/>
    <property type="match status" value="1"/>
</dbReference>
<dbReference type="OrthoDB" id="5419016at2"/>
<protein>
    <submittedName>
        <fullName evidence="1">Uncharacterized protein</fullName>
    </submittedName>
</protein>
<name>M1NIF1_DESSD</name>
<dbReference type="KEGG" id="dsf:UWK_02818"/>
<dbReference type="eggNOG" id="COG1810">
    <property type="taxonomic scope" value="Bacteria"/>
</dbReference>
<evidence type="ECO:0000313" key="1">
    <source>
        <dbReference type="EMBL" id="AGF79349.1"/>
    </source>
</evidence>
<sequence>MNILVFQQHGSGEHKIEGVLHYGKDIKINRIITIDTHLPEFIEDPEDWIESDFSADLVLNFLKHPDLVDYLIRLCEQKSIPVVSAGQKGGGFTPFTCCGLGRNERLGSYGDTFGLPEYKVILEGEIIRDIEVIRGAPCGATWDALQEYVGCRVDDVLIRLPRQVQYFCSADPSGFDPVSGKSPVHFAGYVHIAALKKAIEEAG</sequence>
<organism evidence="1 2">
    <name type="scientific">Desulfocapsa sulfexigens (strain DSM 10523 / SB164P1)</name>
    <dbReference type="NCBI Taxonomy" id="1167006"/>
    <lineage>
        <taxon>Bacteria</taxon>
        <taxon>Pseudomonadati</taxon>
        <taxon>Thermodesulfobacteriota</taxon>
        <taxon>Desulfobulbia</taxon>
        <taxon>Desulfobulbales</taxon>
        <taxon>Desulfocapsaceae</taxon>
        <taxon>Desulfocapsa</taxon>
    </lineage>
</organism>